<dbReference type="RefSeq" id="XP_007721225.1">
    <property type="nucleotide sequence ID" value="XM_007723035.1"/>
</dbReference>
<dbReference type="eggNOG" id="ENOG502SEIX">
    <property type="taxonomic scope" value="Eukaryota"/>
</dbReference>
<evidence type="ECO:0000313" key="3">
    <source>
        <dbReference type="Proteomes" id="UP000019484"/>
    </source>
</evidence>
<name>W9YWR9_9EURO</name>
<dbReference type="GeneID" id="19157024"/>
<reference evidence="2 3" key="1">
    <citation type="submission" date="2013-03" db="EMBL/GenBank/DDBJ databases">
        <title>The Genome Sequence of Capronia coronata CBS 617.96.</title>
        <authorList>
            <consortium name="The Broad Institute Genomics Platform"/>
            <person name="Cuomo C."/>
            <person name="de Hoog S."/>
            <person name="Gorbushina A."/>
            <person name="Walker B."/>
            <person name="Young S.K."/>
            <person name="Zeng Q."/>
            <person name="Gargeya S."/>
            <person name="Fitzgerald M."/>
            <person name="Haas B."/>
            <person name="Abouelleil A."/>
            <person name="Allen A.W."/>
            <person name="Alvarado L."/>
            <person name="Arachchi H.M."/>
            <person name="Berlin A.M."/>
            <person name="Chapman S.B."/>
            <person name="Gainer-Dewar J."/>
            <person name="Goldberg J."/>
            <person name="Griggs A."/>
            <person name="Gujja S."/>
            <person name="Hansen M."/>
            <person name="Howarth C."/>
            <person name="Imamovic A."/>
            <person name="Ireland A."/>
            <person name="Larimer J."/>
            <person name="McCowan C."/>
            <person name="Murphy C."/>
            <person name="Pearson M."/>
            <person name="Poon T.W."/>
            <person name="Priest M."/>
            <person name="Roberts A."/>
            <person name="Saif S."/>
            <person name="Shea T."/>
            <person name="Sisk P."/>
            <person name="Sykes S."/>
            <person name="Wortman J."/>
            <person name="Nusbaum C."/>
            <person name="Birren B."/>
        </authorList>
    </citation>
    <scope>NUCLEOTIDE SEQUENCE [LARGE SCALE GENOMIC DNA]</scope>
    <source>
        <strain evidence="2 3">CBS 617.96</strain>
    </source>
</reference>
<organism evidence="2 3">
    <name type="scientific">Capronia coronata CBS 617.96</name>
    <dbReference type="NCBI Taxonomy" id="1182541"/>
    <lineage>
        <taxon>Eukaryota</taxon>
        <taxon>Fungi</taxon>
        <taxon>Dikarya</taxon>
        <taxon>Ascomycota</taxon>
        <taxon>Pezizomycotina</taxon>
        <taxon>Eurotiomycetes</taxon>
        <taxon>Chaetothyriomycetidae</taxon>
        <taxon>Chaetothyriales</taxon>
        <taxon>Herpotrichiellaceae</taxon>
        <taxon>Capronia</taxon>
    </lineage>
</organism>
<dbReference type="Proteomes" id="UP000019484">
    <property type="component" value="Unassembled WGS sequence"/>
</dbReference>
<dbReference type="HOGENOM" id="CLU_042177_1_0_1"/>
<feature type="compositionally biased region" description="Basic residues" evidence="1">
    <location>
        <begin position="1"/>
        <end position="11"/>
    </location>
</feature>
<dbReference type="OrthoDB" id="5391950at2759"/>
<dbReference type="AlphaFoldDB" id="W9YWR9"/>
<protein>
    <submittedName>
        <fullName evidence="2">Uncharacterized protein</fullName>
    </submittedName>
</protein>
<accession>W9YWR9</accession>
<evidence type="ECO:0000313" key="2">
    <source>
        <dbReference type="EMBL" id="EXJ93731.1"/>
    </source>
</evidence>
<keyword evidence="3" id="KW-1185">Reference proteome</keyword>
<dbReference type="EMBL" id="AMWN01000002">
    <property type="protein sequence ID" value="EXJ93731.1"/>
    <property type="molecule type" value="Genomic_DNA"/>
</dbReference>
<feature type="compositionally biased region" description="Polar residues" evidence="1">
    <location>
        <begin position="106"/>
        <end position="115"/>
    </location>
</feature>
<sequence>MTSRSPKRKREHALPLDTKRPVKGLVFDPEGEDSSDASPRTKTARRFEHLQIDSRPSSHWSPEVGSKANPNIPDHPGLLRPDAREGVEAPVQDTGSEAQKRPESASGASLDTTSAARAPDVSRSRSPPLSSEDSESFWRDCEITGHNPDDPDDDGYGINGIGFRPTAAIAWSRSQRRKQQLSDYRNREAREARQYRSERRKRFMDDGDDAASTESSPRKSIRVHFEDG</sequence>
<gene>
    <name evidence="2" type="ORF">A1O1_02124</name>
</gene>
<evidence type="ECO:0000256" key="1">
    <source>
        <dbReference type="SAM" id="MobiDB-lite"/>
    </source>
</evidence>
<proteinExistence type="predicted"/>
<feature type="compositionally biased region" description="Basic and acidic residues" evidence="1">
    <location>
        <begin position="184"/>
        <end position="197"/>
    </location>
</feature>
<comment type="caution">
    <text evidence="2">The sequence shown here is derived from an EMBL/GenBank/DDBJ whole genome shotgun (WGS) entry which is preliminary data.</text>
</comment>
<feature type="region of interest" description="Disordered" evidence="1">
    <location>
        <begin position="1"/>
        <end position="228"/>
    </location>
</feature>
<feature type="compositionally biased region" description="Basic and acidic residues" evidence="1">
    <location>
        <begin position="136"/>
        <end position="149"/>
    </location>
</feature>